<dbReference type="GO" id="GO:0047472">
    <property type="term" value="F:3-carboxy-cis,cis-muconate cycloisomerase activity"/>
    <property type="evidence" value="ECO:0007669"/>
    <property type="project" value="UniProtKB-UniRule"/>
</dbReference>
<organism evidence="4 5">
    <name type="scientific">Acinetobacter kyonggiensis</name>
    <dbReference type="NCBI Taxonomy" id="595670"/>
    <lineage>
        <taxon>Bacteria</taxon>
        <taxon>Pseudomonadati</taxon>
        <taxon>Pseudomonadota</taxon>
        <taxon>Gammaproteobacteria</taxon>
        <taxon>Moraxellales</taxon>
        <taxon>Moraxellaceae</taxon>
        <taxon>Acinetobacter</taxon>
    </lineage>
</organism>
<dbReference type="InterPro" id="IPR008948">
    <property type="entry name" value="L-Aspartase-like"/>
</dbReference>
<dbReference type="PROSITE" id="PS00163">
    <property type="entry name" value="FUMARATE_LYASES"/>
    <property type="match status" value="1"/>
</dbReference>
<accession>A0A1H3NAQ0</accession>
<dbReference type="GO" id="GO:0016829">
    <property type="term" value="F:lyase activity"/>
    <property type="evidence" value="ECO:0007669"/>
    <property type="project" value="UniProtKB-ARBA"/>
</dbReference>
<dbReference type="Pfam" id="PF00206">
    <property type="entry name" value="Lyase_1"/>
    <property type="match status" value="1"/>
</dbReference>
<evidence type="ECO:0000259" key="3">
    <source>
        <dbReference type="SMART" id="SM00998"/>
    </source>
</evidence>
<dbReference type="Pfam" id="PF10397">
    <property type="entry name" value="ADSL_C"/>
    <property type="match status" value="1"/>
</dbReference>
<feature type="domain" description="Adenylosuccinate lyase C-terminal" evidence="3">
    <location>
        <begin position="365"/>
        <end position="444"/>
    </location>
</feature>
<dbReference type="RefSeq" id="WP_092692804.1">
    <property type="nucleotide sequence ID" value="NZ_FNPK01000041.1"/>
</dbReference>
<dbReference type="Gene3D" id="1.20.200.10">
    <property type="entry name" value="Fumarase/aspartase (Central domain)"/>
    <property type="match status" value="1"/>
</dbReference>
<dbReference type="EMBL" id="FNPK01000041">
    <property type="protein sequence ID" value="SDY85936.1"/>
    <property type="molecule type" value="Genomic_DNA"/>
</dbReference>
<protein>
    <recommendedName>
        <fullName evidence="2">3-carboxy-cis,cis-muconate cycloisomerase</fullName>
        <ecNumber evidence="2">5.5.1.2</ecNumber>
    </recommendedName>
</protein>
<reference evidence="5" key="1">
    <citation type="submission" date="2016-10" db="EMBL/GenBank/DDBJ databases">
        <authorList>
            <person name="Varghese N."/>
            <person name="Submissions S."/>
        </authorList>
    </citation>
    <scope>NUCLEOTIDE SEQUENCE [LARGE SCALE GENOMIC DNA]</scope>
    <source>
        <strain evidence="5">ANC 5109</strain>
    </source>
</reference>
<dbReference type="InterPro" id="IPR012789">
    <property type="entry name" value="Protocat_PcaB-like"/>
</dbReference>
<dbReference type="InterPro" id="IPR000362">
    <property type="entry name" value="Fumarate_lyase_fam"/>
</dbReference>
<dbReference type="PRINTS" id="PR00145">
    <property type="entry name" value="ARGSUCLYASE"/>
</dbReference>
<dbReference type="Gene3D" id="1.10.40.30">
    <property type="entry name" value="Fumarase/aspartase (C-terminal domain)"/>
    <property type="match status" value="1"/>
</dbReference>
<evidence type="ECO:0000256" key="2">
    <source>
        <dbReference type="NCBIfam" id="TIGR02426"/>
    </source>
</evidence>
<name>A0A1H3NAQ0_9GAMM</name>
<dbReference type="EC" id="5.5.1.2" evidence="2"/>
<dbReference type="STRING" id="595670.SAMN05421643_1413"/>
<keyword evidence="4" id="KW-0413">Isomerase</keyword>
<dbReference type="AlphaFoldDB" id="A0A1H3NAQ0"/>
<dbReference type="InterPro" id="IPR019468">
    <property type="entry name" value="AdenyloSucc_lyase_C"/>
</dbReference>
<dbReference type="Gene3D" id="1.10.275.10">
    <property type="entry name" value="Fumarase/aspartase (N-terminal domain)"/>
    <property type="match status" value="1"/>
</dbReference>
<dbReference type="CDD" id="cd01597">
    <property type="entry name" value="pCLME"/>
    <property type="match status" value="1"/>
</dbReference>
<evidence type="ECO:0000313" key="4">
    <source>
        <dbReference type="EMBL" id="SDY85936.1"/>
    </source>
</evidence>
<evidence type="ECO:0000313" key="5">
    <source>
        <dbReference type="Proteomes" id="UP000199035"/>
    </source>
</evidence>
<evidence type="ECO:0000256" key="1">
    <source>
        <dbReference type="ARBA" id="ARBA00034772"/>
    </source>
</evidence>
<dbReference type="InterPro" id="IPR022761">
    <property type="entry name" value="Fumarate_lyase_N"/>
</dbReference>
<proteinExistence type="inferred from homology"/>
<dbReference type="Proteomes" id="UP000199035">
    <property type="component" value="Unassembled WGS sequence"/>
</dbReference>
<dbReference type="SUPFAM" id="SSF48557">
    <property type="entry name" value="L-aspartase-like"/>
    <property type="match status" value="1"/>
</dbReference>
<dbReference type="GO" id="GO:0019619">
    <property type="term" value="P:3,4-dihydroxybenzoate catabolic process"/>
    <property type="evidence" value="ECO:0007669"/>
    <property type="project" value="InterPro"/>
</dbReference>
<dbReference type="PANTHER" id="PTHR43172">
    <property type="entry name" value="ADENYLOSUCCINATE LYASE"/>
    <property type="match status" value="1"/>
</dbReference>
<gene>
    <name evidence="4" type="ORF">SAMN05421643_1413</name>
</gene>
<dbReference type="NCBIfam" id="TIGR02426">
    <property type="entry name" value="protocat_pcaB"/>
    <property type="match status" value="1"/>
</dbReference>
<dbReference type="InterPro" id="IPR024083">
    <property type="entry name" value="Fumarase/histidase_N"/>
</dbReference>
<comment type="similarity">
    <text evidence="1">Belongs to the class-II fumarase/aspartase family.</text>
</comment>
<dbReference type="PRINTS" id="PR00149">
    <property type="entry name" value="FUMRATELYASE"/>
</dbReference>
<dbReference type="SMART" id="SM00998">
    <property type="entry name" value="ADSL_C"/>
    <property type="match status" value="1"/>
</dbReference>
<dbReference type="InterPro" id="IPR020557">
    <property type="entry name" value="Fumarate_lyase_CS"/>
</dbReference>
<dbReference type="PANTHER" id="PTHR43172:SF2">
    <property type="entry name" value="ADENYLOSUCCINATE LYASE C-TERMINAL DOMAIN-CONTAINING PROTEIN"/>
    <property type="match status" value="1"/>
</dbReference>
<sequence length="452" mass="49414">MSHLYASLFYQVDMTEIFSDHALLKYMIQAEVALAKAQAQVGVIPESAAAIIADVANTQGVQAIDFENLAVATGLAGNIAIPFVKQFTAAVKAVDEDASRYVHWGATSQDILDTACILQARDALDIVEFQLRHAYAASLELAEKYRAEVMIGRTWLQQALPITFGHKAARWASGFKRDLDRLEQMKARVLTAQLGGAVGSLASLLDQGSKVVEAYATQLNLSVPTCTWHGERDRIIEIAGFLAIVVGNTGKMARDWSLMMQTEIAEVFEPTAKGRGGSSTMPHKRNPVAAASILAAANRVPALMSSMYQSMVQEHERSLGSWHAEWLALPEIFQLCAGALQRTVEVLQGLEVNSKNMQRNIETTQGLIMAEAVMMALAPKMGRLNAHHLVEKACKQAVAEQSHLQDIVSSFVEVKQYFSADELTLIFKPESYLGNIQDQIDAVLKEAKGEAK</sequence>
<keyword evidence="5" id="KW-1185">Reference proteome</keyword>